<evidence type="ECO:0000313" key="1">
    <source>
        <dbReference type="EMBL" id="MBW0535176.1"/>
    </source>
</evidence>
<comment type="caution">
    <text evidence="1">The sequence shown here is derived from an EMBL/GenBank/DDBJ whole genome shotgun (WGS) entry which is preliminary data.</text>
</comment>
<evidence type="ECO:0008006" key="3">
    <source>
        <dbReference type="Google" id="ProtNLM"/>
    </source>
</evidence>
<proteinExistence type="predicted"/>
<evidence type="ECO:0000313" key="2">
    <source>
        <dbReference type="Proteomes" id="UP000765509"/>
    </source>
</evidence>
<gene>
    <name evidence="1" type="ORF">O181_074891</name>
</gene>
<name>A0A9Q3FDN5_9BASI</name>
<accession>A0A9Q3FDN5</accession>
<dbReference type="Proteomes" id="UP000765509">
    <property type="component" value="Unassembled WGS sequence"/>
</dbReference>
<dbReference type="InterPro" id="IPR036397">
    <property type="entry name" value="RNaseH_sf"/>
</dbReference>
<keyword evidence="2" id="KW-1185">Reference proteome</keyword>
<protein>
    <recommendedName>
        <fullName evidence="3">Tc1-like transposase DDE domain-containing protein</fullName>
    </recommendedName>
</protein>
<dbReference type="OrthoDB" id="6748180at2759"/>
<dbReference type="EMBL" id="AVOT02040032">
    <property type="protein sequence ID" value="MBW0535176.1"/>
    <property type="molecule type" value="Genomic_DNA"/>
</dbReference>
<organism evidence="1 2">
    <name type="scientific">Austropuccinia psidii MF-1</name>
    <dbReference type="NCBI Taxonomy" id="1389203"/>
    <lineage>
        <taxon>Eukaryota</taxon>
        <taxon>Fungi</taxon>
        <taxon>Dikarya</taxon>
        <taxon>Basidiomycota</taxon>
        <taxon>Pucciniomycotina</taxon>
        <taxon>Pucciniomycetes</taxon>
        <taxon>Pucciniales</taxon>
        <taxon>Sphaerophragmiaceae</taxon>
        <taxon>Austropuccinia</taxon>
    </lineage>
</organism>
<dbReference type="AlphaFoldDB" id="A0A9Q3FDN5"/>
<sequence>MIWGAICGLIQSKQIIMPLGQHRAVDLIDNVYKPGLLPFMDKLVEVGIAANREELTLMEDVAPIHTALSSKKWCQDHQIQKFSWLLSSPNLNPIENLWYKMEFVVTNLFNPKKKG</sequence>
<dbReference type="GO" id="GO:0003676">
    <property type="term" value="F:nucleic acid binding"/>
    <property type="evidence" value="ECO:0007669"/>
    <property type="project" value="InterPro"/>
</dbReference>
<dbReference type="Gene3D" id="3.30.420.10">
    <property type="entry name" value="Ribonuclease H-like superfamily/Ribonuclease H"/>
    <property type="match status" value="1"/>
</dbReference>
<reference evidence="1" key="1">
    <citation type="submission" date="2021-03" db="EMBL/GenBank/DDBJ databases">
        <title>Draft genome sequence of rust myrtle Austropuccinia psidii MF-1, a brazilian biotype.</title>
        <authorList>
            <person name="Quecine M.C."/>
            <person name="Pachon D.M.R."/>
            <person name="Bonatelli M.L."/>
            <person name="Correr F.H."/>
            <person name="Franceschini L.M."/>
            <person name="Leite T.F."/>
            <person name="Margarido G.R.A."/>
            <person name="Almeida C.A."/>
            <person name="Ferrarezi J.A."/>
            <person name="Labate C.A."/>
        </authorList>
    </citation>
    <scope>NUCLEOTIDE SEQUENCE</scope>
    <source>
        <strain evidence="1">MF-1</strain>
    </source>
</reference>